<accession>A7RUQ8</accession>
<evidence type="ECO:0000256" key="5">
    <source>
        <dbReference type="ARBA" id="ARBA00023040"/>
    </source>
</evidence>
<dbReference type="PANTHER" id="PTHR24248">
    <property type="entry name" value="ADRENERGIC RECEPTOR-RELATED G-PROTEIN COUPLED RECEPTOR"/>
    <property type="match status" value="1"/>
</dbReference>
<dbReference type="PhylomeDB" id="A7RUQ8"/>
<evidence type="ECO:0000256" key="11">
    <source>
        <dbReference type="SAM" id="Phobius"/>
    </source>
</evidence>
<feature type="transmembrane region" description="Helical" evidence="11">
    <location>
        <begin position="34"/>
        <end position="53"/>
    </location>
</feature>
<evidence type="ECO:0000256" key="10">
    <source>
        <dbReference type="RuleBase" id="RU000688"/>
    </source>
</evidence>
<dbReference type="HOGENOM" id="CLU_009579_11_5_1"/>
<dbReference type="PROSITE" id="PS00237">
    <property type="entry name" value="G_PROTEIN_RECEP_F1_1"/>
    <property type="match status" value="1"/>
</dbReference>
<gene>
    <name evidence="13" type="ORF">NEMVEDRAFT_v1g228796</name>
</gene>
<dbReference type="FunFam" id="1.20.1070.10:FF:000314">
    <property type="entry name" value="Adenosine receptor, isoform A"/>
    <property type="match status" value="1"/>
</dbReference>
<keyword evidence="2" id="KW-1003">Cell membrane</keyword>
<dbReference type="OMA" id="THGRITC"/>
<dbReference type="PRINTS" id="PR00237">
    <property type="entry name" value="GPCRRHODOPSN"/>
</dbReference>
<comment type="subcellular location">
    <subcellularLocation>
        <location evidence="1">Cell membrane</location>
        <topology evidence="1">Multi-pass membrane protein</topology>
    </subcellularLocation>
</comment>
<dbReference type="OrthoDB" id="5957871at2759"/>
<dbReference type="AlphaFoldDB" id="A7RUQ8"/>
<dbReference type="EMBL" id="DS469541">
    <property type="protein sequence ID" value="EDO44740.1"/>
    <property type="molecule type" value="Genomic_DNA"/>
</dbReference>
<dbReference type="KEGG" id="nve:5516799"/>
<dbReference type="GO" id="GO:0030425">
    <property type="term" value="C:dendrite"/>
    <property type="evidence" value="ECO:0000318"/>
    <property type="project" value="GO_Central"/>
</dbReference>
<dbReference type="eggNOG" id="KOG3656">
    <property type="taxonomic scope" value="Eukaryota"/>
</dbReference>
<evidence type="ECO:0000256" key="9">
    <source>
        <dbReference type="ARBA" id="ARBA00023224"/>
    </source>
</evidence>
<dbReference type="InParanoid" id="A7RUQ8"/>
<feature type="transmembrane region" description="Helical" evidence="11">
    <location>
        <begin position="6"/>
        <end position="22"/>
    </location>
</feature>
<feature type="transmembrane region" description="Helical" evidence="11">
    <location>
        <begin position="237"/>
        <end position="257"/>
    </location>
</feature>
<keyword evidence="8 10" id="KW-0675">Receptor</keyword>
<dbReference type="STRING" id="45351.A7RUQ8"/>
<feature type="transmembrane region" description="Helical" evidence="11">
    <location>
        <begin position="158"/>
        <end position="181"/>
    </location>
</feature>
<evidence type="ECO:0000313" key="14">
    <source>
        <dbReference type="Proteomes" id="UP000001593"/>
    </source>
</evidence>
<keyword evidence="3 10" id="KW-0812">Transmembrane</keyword>
<evidence type="ECO:0000256" key="1">
    <source>
        <dbReference type="ARBA" id="ARBA00004651"/>
    </source>
</evidence>
<evidence type="ECO:0000256" key="7">
    <source>
        <dbReference type="ARBA" id="ARBA00023157"/>
    </source>
</evidence>
<reference evidence="13 14" key="1">
    <citation type="journal article" date="2007" name="Science">
        <title>Sea anemone genome reveals ancestral eumetazoan gene repertoire and genomic organization.</title>
        <authorList>
            <person name="Putnam N.H."/>
            <person name="Srivastava M."/>
            <person name="Hellsten U."/>
            <person name="Dirks B."/>
            <person name="Chapman J."/>
            <person name="Salamov A."/>
            <person name="Terry A."/>
            <person name="Shapiro H."/>
            <person name="Lindquist E."/>
            <person name="Kapitonov V.V."/>
            <person name="Jurka J."/>
            <person name="Genikhovich G."/>
            <person name="Grigoriev I.V."/>
            <person name="Lucas S.M."/>
            <person name="Steele R.E."/>
            <person name="Finnerty J.R."/>
            <person name="Technau U."/>
            <person name="Martindale M.Q."/>
            <person name="Rokhsar D.S."/>
        </authorList>
    </citation>
    <scope>NUCLEOTIDE SEQUENCE [LARGE SCALE GENOMIC DNA]</scope>
    <source>
        <strain evidence="14">CH2 X CH6</strain>
    </source>
</reference>
<dbReference type="GO" id="GO:0004993">
    <property type="term" value="F:G protein-coupled serotonin receptor activity"/>
    <property type="evidence" value="ECO:0000318"/>
    <property type="project" value="GO_Central"/>
</dbReference>
<keyword evidence="7" id="KW-1015">Disulfide bond</keyword>
<keyword evidence="9 10" id="KW-0807">Transducer</keyword>
<feature type="transmembrane region" description="Helical" evidence="11">
    <location>
        <begin position="277"/>
        <end position="296"/>
    </location>
</feature>
<evidence type="ECO:0000256" key="6">
    <source>
        <dbReference type="ARBA" id="ARBA00023136"/>
    </source>
</evidence>
<dbReference type="Gene3D" id="1.20.1070.10">
    <property type="entry name" value="Rhodopsin 7-helix transmembrane proteins"/>
    <property type="match status" value="1"/>
</dbReference>
<feature type="domain" description="G-protein coupled receptors family 1 profile" evidence="12">
    <location>
        <begin position="13"/>
        <end position="296"/>
    </location>
</feature>
<evidence type="ECO:0000259" key="12">
    <source>
        <dbReference type="PROSITE" id="PS50262"/>
    </source>
</evidence>
<keyword evidence="6 11" id="KW-0472">Membrane</keyword>
<dbReference type="GO" id="GO:0007268">
    <property type="term" value="P:chemical synaptic transmission"/>
    <property type="evidence" value="ECO:0000318"/>
    <property type="project" value="GO_Central"/>
</dbReference>
<dbReference type="Proteomes" id="UP000001593">
    <property type="component" value="Unassembled WGS sequence"/>
</dbReference>
<dbReference type="CDD" id="cd14967">
    <property type="entry name" value="7tmA_amine_R-like"/>
    <property type="match status" value="1"/>
</dbReference>
<protein>
    <recommendedName>
        <fullName evidence="12">G-protein coupled receptors family 1 profile domain-containing protein</fullName>
    </recommendedName>
</protein>
<dbReference type="InterPro" id="IPR017452">
    <property type="entry name" value="GPCR_Rhodpsn_7TM"/>
</dbReference>
<feature type="transmembrane region" description="Helical" evidence="11">
    <location>
        <begin position="73"/>
        <end position="94"/>
    </location>
</feature>
<dbReference type="GO" id="GO:0030594">
    <property type="term" value="F:neurotransmitter receptor activity"/>
    <property type="evidence" value="ECO:0000318"/>
    <property type="project" value="GO_Central"/>
</dbReference>
<dbReference type="PANTHER" id="PTHR24248:SF199">
    <property type="entry name" value="IP13425P-RELATED"/>
    <property type="match status" value="1"/>
</dbReference>
<dbReference type="InterPro" id="IPR000276">
    <property type="entry name" value="GPCR_Rhodpsn"/>
</dbReference>
<evidence type="ECO:0000256" key="8">
    <source>
        <dbReference type="ARBA" id="ARBA00023170"/>
    </source>
</evidence>
<name>A7RUQ8_NEMVE</name>
<evidence type="ECO:0000256" key="2">
    <source>
        <dbReference type="ARBA" id="ARBA00022475"/>
    </source>
</evidence>
<feature type="transmembrane region" description="Helical" evidence="11">
    <location>
        <begin position="115"/>
        <end position="138"/>
    </location>
</feature>
<evidence type="ECO:0000256" key="3">
    <source>
        <dbReference type="ARBA" id="ARBA00022692"/>
    </source>
</evidence>
<keyword evidence="14" id="KW-1185">Reference proteome</keyword>
<proteinExistence type="inferred from homology"/>
<evidence type="ECO:0000313" key="13">
    <source>
        <dbReference type="EMBL" id="EDO44740.1"/>
    </source>
</evidence>
<comment type="similarity">
    <text evidence="10">Belongs to the G-protein coupled receptor 1 family.</text>
</comment>
<dbReference type="GO" id="GO:0045202">
    <property type="term" value="C:synapse"/>
    <property type="evidence" value="ECO:0007669"/>
    <property type="project" value="GOC"/>
</dbReference>
<keyword evidence="5 10" id="KW-0297">G-protein coupled receptor</keyword>
<dbReference type="SMART" id="SM01381">
    <property type="entry name" value="7TM_GPCR_Srsx"/>
    <property type="match status" value="1"/>
</dbReference>
<dbReference type="Pfam" id="PF00001">
    <property type="entry name" value="7tm_1"/>
    <property type="match status" value="1"/>
</dbReference>
<dbReference type="PROSITE" id="PS50262">
    <property type="entry name" value="G_PROTEIN_RECEP_F1_2"/>
    <property type="match status" value="1"/>
</dbReference>
<dbReference type="GO" id="GO:0005886">
    <property type="term" value="C:plasma membrane"/>
    <property type="evidence" value="ECO:0000318"/>
    <property type="project" value="GO_Central"/>
</dbReference>
<dbReference type="SUPFAM" id="SSF81321">
    <property type="entry name" value="Family A G protein-coupled receptor-like"/>
    <property type="match status" value="1"/>
</dbReference>
<dbReference type="GO" id="GO:0007187">
    <property type="term" value="P:G protein-coupled receptor signaling pathway, coupled to cyclic nucleotide second messenger"/>
    <property type="evidence" value="ECO:0000318"/>
    <property type="project" value="GO_Central"/>
</dbReference>
<organism evidence="13 14">
    <name type="scientific">Nematostella vectensis</name>
    <name type="common">Starlet sea anemone</name>
    <dbReference type="NCBI Taxonomy" id="45351"/>
    <lineage>
        <taxon>Eukaryota</taxon>
        <taxon>Metazoa</taxon>
        <taxon>Cnidaria</taxon>
        <taxon>Anthozoa</taxon>
        <taxon>Hexacorallia</taxon>
        <taxon>Actiniaria</taxon>
        <taxon>Edwardsiidae</taxon>
        <taxon>Nematostella</taxon>
    </lineage>
</organism>
<dbReference type="FunCoup" id="A7RUQ8">
    <property type="interactions" value="146"/>
</dbReference>
<evidence type="ECO:0000256" key="4">
    <source>
        <dbReference type="ARBA" id="ARBA00022989"/>
    </source>
</evidence>
<sequence length="329" mass="37918">MITILIIIFALLGNILVVYAFCNYHRLRANVTNYYIVSLAFSDILTAGLVVPFELDQTIRDGIWTHGRITCQLWTTLYLLVVPGSIINLCAVTLDRFIVLHMPLRYTTIITPRKAIVAIVCLWTYALVTACLPVLGWKDQNYDYILFNACYFPLLQEYVMLINITNFLLPMIFMAVFWSLIFKIAKKHQRRVKKLERSMSMVETTMSLSINGNEAQNGRPSMSEGGKKKTIRKHLKGSKYIAIIVGTFFICWLPYTLLSLGVSICGTKCFRGTPREVHNILLLMGYLNSALNPYMYSFHDRQFKEAFKNILFNIQSHKVWDLLRRGNNE</sequence>
<keyword evidence="4 11" id="KW-1133">Transmembrane helix</keyword>